<dbReference type="Proteomes" id="UP001501057">
    <property type="component" value="Unassembled WGS sequence"/>
</dbReference>
<keyword evidence="1" id="KW-1133">Transmembrane helix</keyword>
<dbReference type="EMBL" id="BAAAME010000013">
    <property type="protein sequence ID" value="GAA1754035.1"/>
    <property type="molecule type" value="Genomic_DNA"/>
</dbReference>
<evidence type="ECO:0000256" key="1">
    <source>
        <dbReference type="SAM" id="Phobius"/>
    </source>
</evidence>
<feature type="domain" description="TadE-like" evidence="2">
    <location>
        <begin position="11"/>
        <end position="53"/>
    </location>
</feature>
<evidence type="ECO:0000313" key="3">
    <source>
        <dbReference type="EMBL" id="GAA1754035.1"/>
    </source>
</evidence>
<keyword evidence="1" id="KW-0812">Transmembrane</keyword>
<accession>A0ABN2KE74</accession>
<gene>
    <name evidence="3" type="ORF">GCM10009710_36880</name>
</gene>
<evidence type="ECO:0000313" key="4">
    <source>
        <dbReference type="Proteomes" id="UP001501057"/>
    </source>
</evidence>
<sequence>MNWRTRRPDSGATTAEFVVMTPLLFAIFLFVIGLGRMASAHQEVQDLAGEAARAASLERNTSLAAGRGEQTVRASLQNRGLSCSQLTVDIDVSSYQPGGVVRADVTCTADLSDVAISGLPGTKTFTGSATIPIEEYRSR</sequence>
<dbReference type="RefSeq" id="WP_344204356.1">
    <property type="nucleotide sequence ID" value="NZ_BAAAME010000013.1"/>
</dbReference>
<keyword evidence="4" id="KW-1185">Reference proteome</keyword>
<proteinExistence type="predicted"/>
<reference evidence="3 4" key="1">
    <citation type="journal article" date="2019" name="Int. J. Syst. Evol. Microbiol.">
        <title>The Global Catalogue of Microorganisms (GCM) 10K type strain sequencing project: providing services to taxonomists for standard genome sequencing and annotation.</title>
        <authorList>
            <consortium name="The Broad Institute Genomics Platform"/>
            <consortium name="The Broad Institute Genome Sequencing Center for Infectious Disease"/>
            <person name="Wu L."/>
            <person name="Ma J."/>
        </authorList>
    </citation>
    <scope>NUCLEOTIDE SEQUENCE [LARGE SCALE GENOMIC DNA]</scope>
    <source>
        <strain evidence="3 4">JCM 13518</strain>
    </source>
</reference>
<comment type="caution">
    <text evidence="3">The sequence shown here is derived from an EMBL/GenBank/DDBJ whole genome shotgun (WGS) entry which is preliminary data.</text>
</comment>
<organism evidence="3 4">
    <name type="scientific">Aeromicrobium alkaliterrae</name>
    <dbReference type="NCBI Taxonomy" id="302168"/>
    <lineage>
        <taxon>Bacteria</taxon>
        <taxon>Bacillati</taxon>
        <taxon>Actinomycetota</taxon>
        <taxon>Actinomycetes</taxon>
        <taxon>Propionibacteriales</taxon>
        <taxon>Nocardioidaceae</taxon>
        <taxon>Aeromicrobium</taxon>
    </lineage>
</organism>
<dbReference type="Pfam" id="PF07811">
    <property type="entry name" value="TadE"/>
    <property type="match status" value="1"/>
</dbReference>
<dbReference type="InterPro" id="IPR012495">
    <property type="entry name" value="TadE-like_dom"/>
</dbReference>
<keyword evidence="1" id="KW-0472">Membrane</keyword>
<evidence type="ECO:0000259" key="2">
    <source>
        <dbReference type="Pfam" id="PF07811"/>
    </source>
</evidence>
<name>A0ABN2KE74_9ACTN</name>
<protein>
    <submittedName>
        <fullName evidence="3">Pilus assembly protein</fullName>
    </submittedName>
</protein>
<feature type="transmembrane region" description="Helical" evidence="1">
    <location>
        <begin position="12"/>
        <end position="32"/>
    </location>
</feature>